<comment type="caution">
    <text evidence="4">The sequence shown here is derived from an EMBL/GenBank/DDBJ whole genome shotgun (WGS) entry which is preliminary data.</text>
</comment>
<accession>A0ABU3V5Y2</accession>
<dbReference type="RefSeq" id="WP_266945804.1">
    <property type="nucleotide sequence ID" value="NZ_JAPEMK010000006.1"/>
</dbReference>
<dbReference type="InterPro" id="IPR042099">
    <property type="entry name" value="ANL_N_sf"/>
</dbReference>
<dbReference type="EMBL" id="JARAKF010000004">
    <property type="protein sequence ID" value="MDU9001582.1"/>
    <property type="molecule type" value="Genomic_DNA"/>
</dbReference>
<protein>
    <submittedName>
        <fullName evidence="4">Amino acid adenylation domain-containing protein</fullName>
    </submittedName>
</protein>
<sequence length="576" mass="60868">MTPGGPADATPGPGATAPLGTAPELSPRIPVHELVHQQALSQPHAPAMDDLSYEELDSWAGRIARSLAENGVSPGRPVAVRLSAGAYHVAALLGVLKAGCFLVPLSPNDPVIRCMQVLQEIQPAGLLVAPGSDADELTSWYRASASGPVLPVLTQDDARLEPLTATRPDEEDLDGAAYVVYTSGSTGQPKGVAQSHRALAQLALWMGMEFRMGPGRRTAQWAAPHYDASICEVFATLIAGGTLCPVPDGIRFDAGKVADWLAGQQINLFQTVPSFGRELLHAVNSSLPAADLPTLDHLLFAGEPLPGDLATGMAAAIPGVRLINLYGPTETILATWMEVNGKWAGTVPIGQPIPGRSILVLDPADRPCPVGATGEIVICSPLLTLGYVGTAPSSGPRYDTIALTAINGTPSTIRCYRTGDQGRWRTDDVLEFRGRQDRQVKLRGIRVELDDIEAALTSHPSVIDCVVVPQGDRGELIQQLVAYVVPTSVPGSPQTWRSHLRQRLGEQMVPSTFVTLSALPRNAGGKVDTTALPAPSHANKATKGRTGKGSRAASFRSWSAALEQHPDTDGQETQPS</sequence>
<evidence type="ECO:0000313" key="4">
    <source>
        <dbReference type="EMBL" id="MDU9001582.1"/>
    </source>
</evidence>
<dbReference type="InterPro" id="IPR010071">
    <property type="entry name" value="AA_adenyl_dom"/>
</dbReference>
<dbReference type="InterPro" id="IPR020845">
    <property type="entry name" value="AMP-binding_CS"/>
</dbReference>
<gene>
    <name evidence="4" type="ORF">PU648_57135</name>
</gene>
<evidence type="ECO:0000259" key="3">
    <source>
        <dbReference type="Pfam" id="PF13193"/>
    </source>
</evidence>
<reference evidence="4 5" key="1">
    <citation type="submission" date="2023-02" db="EMBL/GenBank/DDBJ databases">
        <authorList>
            <person name="Maleckis M."/>
        </authorList>
    </citation>
    <scope>NUCLEOTIDE SEQUENCE [LARGE SCALE GENOMIC DNA]</scope>
    <source>
        <strain evidence="4 5">P8-A2</strain>
        <plasmid evidence="4">unnamed2</plasmid>
    </source>
</reference>
<proteinExistence type="predicted"/>
<dbReference type="PANTHER" id="PTHR45527">
    <property type="entry name" value="NONRIBOSOMAL PEPTIDE SYNTHETASE"/>
    <property type="match status" value="1"/>
</dbReference>
<name>A0ABU3V5Y2_9ACTN</name>
<geneLocation type="plasmid" evidence="4">
    <name>unnamed2</name>
</geneLocation>
<dbReference type="SUPFAM" id="SSF56801">
    <property type="entry name" value="Acetyl-CoA synthetase-like"/>
    <property type="match status" value="1"/>
</dbReference>
<dbReference type="NCBIfam" id="TIGR01733">
    <property type="entry name" value="AA-adenyl-dom"/>
    <property type="match status" value="1"/>
</dbReference>
<dbReference type="Pfam" id="PF13193">
    <property type="entry name" value="AMP-binding_C"/>
    <property type="match status" value="1"/>
</dbReference>
<dbReference type="PANTHER" id="PTHR45527:SF1">
    <property type="entry name" value="FATTY ACID SYNTHASE"/>
    <property type="match status" value="1"/>
</dbReference>
<dbReference type="InterPro" id="IPR000873">
    <property type="entry name" value="AMP-dep_synth/lig_dom"/>
</dbReference>
<dbReference type="PROSITE" id="PS00455">
    <property type="entry name" value="AMP_BINDING"/>
    <property type="match status" value="1"/>
</dbReference>
<evidence type="ECO:0000256" key="1">
    <source>
        <dbReference type="SAM" id="MobiDB-lite"/>
    </source>
</evidence>
<evidence type="ECO:0000259" key="2">
    <source>
        <dbReference type="Pfam" id="PF00501"/>
    </source>
</evidence>
<keyword evidence="5" id="KW-1185">Reference proteome</keyword>
<dbReference type="Proteomes" id="UP001257627">
    <property type="component" value="Unassembled WGS sequence"/>
</dbReference>
<feature type="region of interest" description="Disordered" evidence="1">
    <location>
        <begin position="1"/>
        <end position="23"/>
    </location>
</feature>
<dbReference type="InterPro" id="IPR045851">
    <property type="entry name" value="AMP-bd_C_sf"/>
</dbReference>
<dbReference type="CDD" id="cd05930">
    <property type="entry name" value="A_NRPS"/>
    <property type="match status" value="1"/>
</dbReference>
<dbReference type="Gene3D" id="3.30.300.30">
    <property type="match status" value="1"/>
</dbReference>
<feature type="domain" description="AMP-binding enzyme C-terminal" evidence="3">
    <location>
        <begin position="452"/>
        <end position="526"/>
    </location>
</feature>
<dbReference type="Gene3D" id="3.40.50.12780">
    <property type="entry name" value="N-terminal domain of ligase-like"/>
    <property type="match status" value="1"/>
</dbReference>
<feature type="domain" description="AMP-dependent synthetase/ligase" evidence="2">
    <location>
        <begin position="37"/>
        <end position="387"/>
    </location>
</feature>
<keyword evidence="4" id="KW-0614">Plasmid</keyword>
<feature type="region of interest" description="Disordered" evidence="1">
    <location>
        <begin position="524"/>
        <end position="576"/>
    </location>
</feature>
<dbReference type="Pfam" id="PF00501">
    <property type="entry name" value="AMP-binding"/>
    <property type="match status" value="1"/>
</dbReference>
<dbReference type="InterPro" id="IPR025110">
    <property type="entry name" value="AMP-bd_C"/>
</dbReference>
<feature type="compositionally biased region" description="Low complexity" evidence="1">
    <location>
        <begin position="550"/>
        <end position="561"/>
    </location>
</feature>
<evidence type="ECO:0000313" key="5">
    <source>
        <dbReference type="Proteomes" id="UP001257627"/>
    </source>
</evidence>
<organism evidence="4 5">
    <name type="scientific">Streptomyces mirabilis</name>
    <dbReference type="NCBI Taxonomy" id="68239"/>
    <lineage>
        <taxon>Bacteria</taxon>
        <taxon>Bacillati</taxon>
        <taxon>Actinomycetota</taxon>
        <taxon>Actinomycetes</taxon>
        <taxon>Kitasatosporales</taxon>
        <taxon>Streptomycetaceae</taxon>
        <taxon>Streptomyces</taxon>
    </lineage>
</organism>